<sequence length="170" mass="18272">MERKGANRLAECALLAMHAWRGHPVMTSPSTPTTNAIAYGLEPAAFKLSHLCRRKAHAKPAQSHPAKGQVDRPDVESIETWLHGVFDGFLDVEGVLIDEVARDCKAPPIKIITLSGCGDLTFRTSSKRCSGLEVVTNLKVLYNTKVTCRLASDWKVASGGCTTAPVNCGG</sequence>
<gene>
    <name evidence="1" type="ORF">L210DRAFT_934922</name>
</gene>
<comment type="caution">
    <text evidence="1">The sequence shown here is derived from an EMBL/GenBank/DDBJ whole genome shotgun (WGS) entry which is preliminary data.</text>
</comment>
<dbReference type="EMBL" id="WHUW01000361">
    <property type="protein sequence ID" value="KAF8415205.1"/>
    <property type="molecule type" value="Genomic_DNA"/>
</dbReference>
<organism evidence="1 2">
    <name type="scientific">Boletus edulis BED1</name>
    <dbReference type="NCBI Taxonomy" id="1328754"/>
    <lineage>
        <taxon>Eukaryota</taxon>
        <taxon>Fungi</taxon>
        <taxon>Dikarya</taxon>
        <taxon>Basidiomycota</taxon>
        <taxon>Agaricomycotina</taxon>
        <taxon>Agaricomycetes</taxon>
        <taxon>Agaricomycetidae</taxon>
        <taxon>Boletales</taxon>
        <taxon>Boletineae</taxon>
        <taxon>Boletaceae</taxon>
        <taxon>Boletoideae</taxon>
        <taxon>Boletus</taxon>
    </lineage>
</organism>
<keyword evidence="2" id="KW-1185">Reference proteome</keyword>
<dbReference type="Proteomes" id="UP001194468">
    <property type="component" value="Unassembled WGS sequence"/>
</dbReference>
<protein>
    <submittedName>
        <fullName evidence="1">Uncharacterized protein</fullName>
    </submittedName>
</protein>
<proteinExistence type="predicted"/>
<name>A0AAD4BAC6_BOLED</name>
<reference evidence="1" key="2">
    <citation type="journal article" date="2020" name="Nat. Commun.">
        <title>Large-scale genome sequencing of mycorrhizal fungi provides insights into the early evolution of symbiotic traits.</title>
        <authorList>
            <person name="Miyauchi S."/>
            <person name="Kiss E."/>
            <person name="Kuo A."/>
            <person name="Drula E."/>
            <person name="Kohler A."/>
            <person name="Sanchez-Garcia M."/>
            <person name="Morin E."/>
            <person name="Andreopoulos B."/>
            <person name="Barry K.W."/>
            <person name="Bonito G."/>
            <person name="Buee M."/>
            <person name="Carver A."/>
            <person name="Chen C."/>
            <person name="Cichocki N."/>
            <person name="Clum A."/>
            <person name="Culley D."/>
            <person name="Crous P.W."/>
            <person name="Fauchery L."/>
            <person name="Girlanda M."/>
            <person name="Hayes R.D."/>
            <person name="Keri Z."/>
            <person name="LaButti K."/>
            <person name="Lipzen A."/>
            <person name="Lombard V."/>
            <person name="Magnuson J."/>
            <person name="Maillard F."/>
            <person name="Murat C."/>
            <person name="Nolan M."/>
            <person name="Ohm R.A."/>
            <person name="Pangilinan J."/>
            <person name="Pereira M.F."/>
            <person name="Perotto S."/>
            <person name="Peter M."/>
            <person name="Pfister S."/>
            <person name="Riley R."/>
            <person name="Sitrit Y."/>
            <person name="Stielow J.B."/>
            <person name="Szollosi G."/>
            <person name="Zifcakova L."/>
            <person name="Stursova M."/>
            <person name="Spatafora J.W."/>
            <person name="Tedersoo L."/>
            <person name="Vaario L.M."/>
            <person name="Yamada A."/>
            <person name="Yan M."/>
            <person name="Wang P."/>
            <person name="Xu J."/>
            <person name="Bruns T."/>
            <person name="Baldrian P."/>
            <person name="Vilgalys R."/>
            <person name="Dunand C."/>
            <person name="Henrissat B."/>
            <person name="Grigoriev I.V."/>
            <person name="Hibbett D."/>
            <person name="Nagy L.G."/>
            <person name="Martin F.M."/>
        </authorList>
    </citation>
    <scope>NUCLEOTIDE SEQUENCE</scope>
    <source>
        <strain evidence="1">BED1</strain>
    </source>
</reference>
<dbReference type="AlphaFoldDB" id="A0AAD4BAC6"/>
<evidence type="ECO:0000313" key="2">
    <source>
        <dbReference type="Proteomes" id="UP001194468"/>
    </source>
</evidence>
<reference evidence="1" key="1">
    <citation type="submission" date="2019-10" db="EMBL/GenBank/DDBJ databases">
        <authorList>
            <consortium name="DOE Joint Genome Institute"/>
            <person name="Kuo A."/>
            <person name="Miyauchi S."/>
            <person name="Kiss E."/>
            <person name="Drula E."/>
            <person name="Kohler A."/>
            <person name="Sanchez-Garcia M."/>
            <person name="Andreopoulos B."/>
            <person name="Barry K.W."/>
            <person name="Bonito G."/>
            <person name="Buee M."/>
            <person name="Carver A."/>
            <person name="Chen C."/>
            <person name="Cichocki N."/>
            <person name="Clum A."/>
            <person name="Culley D."/>
            <person name="Crous P.W."/>
            <person name="Fauchery L."/>
            <person name="Girlanda M."/>
            <person name="Hayes R."/>
            <person name="Keri Z."/>
            <person name="LaButti K."/>
            <person name="Lipzen A."/>
            <person name="Lombard V."/>
            <person name="Magnuson J."/>
            <person name="Maillard F."/>
            <person name="Morin E."/>
            <person name="Murat C."/>
            <person name="Nolan M."/>
            <person name="Ohm R."/>
            <person name="Pangilinan J."/>
            <person name="Pereira M."/>
            <person name="Perotto S."/>
            <person name="Peter M."/>
            <person name="Riley R."/>
            <person name="Sitrit Y."/>
            <person name="Stielow B."/>
            <person name="Szollosi G."/>
            <person name="Zifcakova L."/>
            <person name="Stursova M."/>
            <person name="Spatafora J.W."/>
            <person name="Tedersoo L."/>
            <person name="Vaario L.-M."/>
            <person name="Yamada A."/>
            <person name="Yan M."/>
            <person name="Wang P."/>
            <person name="Xu J."/>
            <person name="Bruns T."/>
            <person name="Baldrian P."/>
            <person name="Vilgalys R."/>
            <person name="Henrissat B."/>
            <person name="Grigoriev I.V."/>
            <person name="Hibbett D."/>
            <person name="Nagy L.G."/>
            <person name="Martin F.M."/>
        </authorList>
    </citation>
    <scope>NUCLEOTIDE SEQUENCE</scope>
    <source>
        <strain evidence="1">BED1</strain>
    </source>
</reference>
<evidence type="ECO:0000313" key="1">
    <source>
        <dbReference type="EMBL" id="KAF8415205.1"/>
    </source>
</evidence>
<accession>A0AAD4BAC6</accession>